<dbReference type="InterPro" id="IPR050681">
    <property type="entry name" value="CDF/SLC30A"/>
</dbReference>
<keyword evidence="4 9" id="KW-0812">Transmembrane</keyword>
<evidence type="ECO:0000256" key="8">
    <source>
        <dbReference type="ARBA" id="ARBA00023136"/>
    </source>
</evidence>
<evidence type="ECO:0000256" key="2">
    <source>
        <dbReference type="ARBA" id="ARBA00008873"/>
    </source>
</evidence>
<dbReference type="Pfam" id="PF16916">
    <property type="entry name" value="ZT_dimer"/>
    <property type="match status" value="1"/>
</dbReference>
<evidence type="ECO:0000259" key="11">
    <source>
        <dbReference type="Pfam" id="PF16916"/>
    </source>
</evidence>
<dbReference type="AlphaFoldDB" id="A0A0A7EMK9"/>
<dbReference type="RefSeq" id="WP_040135974.1">
    <property type="nucleotide sequence ID" value="NZ_CP009889.1"/>
</dbReference>
<dbReference type="InterPro" id="IPR027469">
    <property type="entry name" value="Cation_efflux_TMD_sf"/>
</dbReference>
<dbReference type="SUPFAM" id="SSF160240">
    <property type="entry name" value="Cation efflux protein cytoplasmic domain-like"/>
    <property type="match status" value="1"/>
</dbReference>
<dbReference type="InterPro" id="IPR002524">
    <property type="entry name" value="Cation_efflux"/>
</dbReference>
<comment type="similarity">
    <text evidence="2">Belongs to the cation diffusion facilitator (CDF) transporter (TC 2.A.4) family. SLC30A subfamily.</text>
</comment>
<feature type="transmembrane region" description="Helical" evidence="9">
    <location>
        <begin position="182"/>
        <end position="200"/>
    </location>
</feature>
<keyword evidence="5" id="KW-0864">Zinc transport</keyword>
<dbReference type="HOGENOM" id="CLU_013430_0_0_6"/>
<dbReference type="InterPro" id="IPR027470">
    <property type="entry name" value="Cation_efflux_CTD"/>
</dbReference>
<dbReference type="SUPFAM" id="SSF161111">
    <property type="entry name" value="Cation efflux protein transmembrane domain-like"/>
    <property type="match status" value="1"/>
</dbReference>
<feature type="domain" description="Cation efflux protein cytoplasmic" evidence="11">
    <location>
        <begin position="218"/>
        <end position="289"/>
    </location>
</feature>
<dbReference type="STRING" id="1348114.OM33_19125"/>
<dbReference type="PANTHER" id="PTHR11562:SF17">
    <property type="entry name" value="RE54080P-RELATED"/>
    <property type="match status" value="1"/>
</dbReference>
<dbReference type="OrthoDB" id="9809646at2"/>
<evidence type="ECO:0000256" key="1">
    <source>
        <dbReference type="ARBA" id="ARBA00004141"/>
    </source>
</evidence>
<dbReference type="GO" id="GO:0005385">
    <property type="term" value="F:zinc ion transmembrane transporter activity"/>
    <property type="evidence" value="ECO:0007669"/>
    <property type="project" value="TreeGrafter"/>
</dbReference>
<dbReference type="Pfam" id="PF01545">
    <property type="entry name" value="Cation_efflux"/>
    <property type="match status" value="1"/>
</dbReference>
<feature type="transmembrane region" description="Helical" evidence="9">
    <location>
        <begin position="47"/>
        <end position="68"/>
    </location>
</feature>
<keyword evidence="8 9" id="KW-0472">Membrane</keyword>
<gene>
    <name evidence="12" type="ORF">OM33_19125</name>
</gene>
<evidence type="ECO:0000313" key="12">
    <source>
        <dbReference type="EMBL" id="AIY67177.1"/>
    </source>
</evidence>
<feature type="domain" description="Cation efflux protein transmembrane" evidence="10">
    <location>
        <begin position="14"/>
        <end position="207"/>
    </location>
</feature>
<evidence type="ECO:0000256" key="7">
    <source>
        <dbReference type="ARBA" id="ARBA00023065"/>
    </source>
</evidence>
<proteinExistence type="inferred from homology"/>
<keyword evidence="6 9" id="KW-1133">Transmembrane helix</keyword>
<dbReference type="PANTHER" id="PTHR11562">
    <property type="entry name" value="CATION EFFLUX PROTEIN/ ZINC TRANSPORTER"/>
    <property type="match status" value="1"/>
</dbReference>
<feature type="transmembrane region" description="Helical" evidence="9">
    <location>
        <begin position="119"/>
        <end position="139"/>
    </location>
</feature>
<dbReference type="Gene3D" id="1.20.1510.10">
    <property type="entry name" value="Cation efflux protein transmembrane domain"/>
    <property type="match status" value="1"/>
</dbReference>
<feature type="transmembrane region" description="Helical" evidence="9">
    <location>
        <begin position="14"/>
        <end position="35"/>
    </location>
</feature>
<evidence type="ECO:0000256" key="5">
    <source>
        <dbReference type="ARBA" id="ARBA00022906"/>
    </source>
</evidence>
<feature type="transmembrane region" description="Helical" evidence="9">
    <location>
        <begin position="151"/>
        <end position="176"/>
    </location>
</feature>
<evidence type="ECO:0000313" key="13">
    <source>
        <dbReference type="Proteomes" id="UP000030341"/>
    </source>
</evidence>
<evidence type="ECO:0000259" key="10">
    <source>
        <dbReference type="Pfam" id="PF01545"/>
    </source>
</evidence>
<keyword evidence="13" id="KW-1185">Reference proteome</keyword>
<dbReference type="InterPro" id="IPR058533">
    <property type="entry name" value="Cation_efflux_TM"/>
</dbReference>
<dbReference type="GO" id="GO:0005886">
    <property type="term" value="C:plasma membrane"/>
    <property type="evidence" value="ECO:0007669"/>
    <property type="project" value="TreeGrafter"/>
</dbReference>
<organism evidence="12 13">
    <name type="scientific">Pseudoalteromonas piratica</name>
    <dbReference type="NCBI Taxonomy" id="1348114"/>
    <lineage>
        <taxon>Bacteria</taxon>
        <taxon>Pseudomonadati</taxon>
        <taxon>Pseudomonadota</taxon>
        <taxon>Gammaproteobacteria</taxon>
        <taxon>Alteromonadales</taxon>
        <taxon>Pseudoalteromonadaceae</taxon>
        <taxon>Pseudoalteromonas</taxon>
    </lineage>
</organism>
<evidence type="ECO:0000256" key="9">
    <source>
        <dbReference type="SAM" id="Phobius"/>
    </source>
</evidence>
<keyword evidence="5" id="KW-0862">Zinc</keyword>
<comment type="subcellular location">
    <subcellularLocation>
        <location evidence="1">Membrane</location>
        <topology evidence="1">Multi-pass membrane protein</topology>
    </subcellularLocation>
</comment>
<evidence type="ECO:0000256" key="6">
    <source>
        <dbReference type="ARBA" id="ARBA00022989"/>
    </source>
</evidence>
<keyword evidence="7" id="KW-0406">Ion transport</keyword>
<dbReference type="EMBL" id="CP009889">
    <property type="protein sequence ID" value="AIY67177.1"/>
    <property type="molecule type" value="Genomic_DNA"/>
</dbReference>
<dbReference type="eggNOG" id="COG1230">
    <property type="taxonomic scope" value="Bacteria"/>
</dbReference>
<reference evidence="12 13" key="1">
    <citation type="submission" date="2014-11" db="EMBL/GenBank/DDBJ databases">
        <title>Complete Genome Sequence of Pseudoalteromonas sp. Strain OCN003 Isolated from Kaneohe Bay, Oahu, Hawaii.</title>
        <authorList>
            <person name="Beurmann S."/>
            <person name="Videau P."/>
            <person name="Ushijima B."/>
            <person name="Smith A.M."/>
            <person name="Aeby G.S."/>
            <person name="Callahan S.M."/>
            <person name="Belcaid M."/>
        </authorList>
    </citation>
    <scope>NUCLEOTIDE SEQUENCE [LARGE SCALE GENOMIC DNA]</scope>
    <source>
        <strain evidence="12 13">OCN003</strain>
    </source>
</reference>
<sequence length="295" mass="32432">MTDITTHKTARRRLLLALAITSTFMVIQFIASFYANSMAVLADAGHLFVHNSSLVVALIASSIAIHLAKNYNTGYKKAELIGGLLNGLFYLAIAATIIFASTSKLLNHENHSHEVDTFLMTAVSGVGFLFHAASAYILYQGRKESVNVYAVFLHSFLDLLSTVLTFFAGIVIYFTGWVDIDIFSSIFIAGFVLITGFRVIKKCIEGLIDSDNALPDATKIESRLSQLEHISSVHNVTVDKQGNKAIVGAHIVLKPSCTKEMHHELCQLAVETCLLNEFLVKESVLQIEAHKCQHC</sequence>
<dbReference type="Proteomes" id="UP000030341">
    <property type="component" value="Chromosome 2"/>
</dbReference>
<dbReference type="NCBIfam" id="TIGR01297">
    <property type="entry name" value="CDF"/>
    <property type="match status" value="1"/>
</dbReference>
<dbReference type="Gene3D" id="3.30.70.1350">
    <property type="entry name" value="Cation efflux protein, cytoplasmic domain"/>
    <property type="match status" value="1"/>
</dbReference>
<protein>
    <submittedName>
        <fullName evidence="12">Zinc transporter</fullName>
    </submittedName>
</protein>
<accession>A0A0A7EMK9</accession>
<evidence type="ECO:0000256" key="3">
    <source>
        <dbReference type="ARBA" id="ARBA00022448"/>
    </source>
</evidence>
<dbReference type="KEGG" id="pseo:OM33_19125"/>
<name>A0A0A7EMK9_9GAMM</name>
<feature type="transmembrane region" description="Helical" evidence="9">
    <location>
        <begin position="80"/>
        <end position="99"/>
    </location>
</feature>
<dbReference type="InterPro" id="IPR036837">
    <property type="entry name" value="Cation_efflux_CTD_sf"/>
</dbReference>
<evidence type="ECO:0000256" key="4">
    <source>
        <dbReference type="ARBA" id="ARBA00022692"/>
    </source>
</evidence>
<keyword evidence="3" id="KW-0813">Transport</keyword>